<reference evidence="9 10" key="1">
    <citation type="submission" date="2016-08" db="EMBL/GenBank/DDBJ databases">
        <title>Analysis of Carbohydrate Active Enzymes in Thermogemmatispora T81 Reveals Carbohydrate Degradation Ability.</title>
        <authorList>
            <person name="Tomazini A."/>
            <person name="Lal S."/>
            <person name="Stott M."/>
            <person name="Henrissat B."/>
            <person name="Polikarpov I."/>
            <person name="Sparling R."/>
            <person name="Levin D.B."/>
        </authorList>
    </citation>
    <scope>NUCLEOTIDE SEQUENCE [LARGE SCALE GENOMIC DNA]</scope>
    <source>
        <strain evidence="9 10">T81</strain>
    </source>
</reference>
<keyword evidence="4 7" id="KW-0812">Transmembrane</keyword>
<keyword evidence="6 7" id="KW-0472">Membrane</keyword>
<dbReference type="OrthoDB" id="9809206at2"/>
<evidence type="ECO:0000256" key="1">
    <source>
        <dbReference type="ARBA" id="ARBA00004651"/>
    </source>
</evidence>
<keyword evidence="10" id="KW-1185">Reference proteome</keyword>
<dbReference type="InterPro" id="IPR011014">
    <property type="entry name" value="MscS_channel_TM-2"/>
</dbReference>
<dbReference type="AlphaFoldDB" id="A0A328VDJ2"/>
<feature type="transmembrane region" description="Helical" evidence="7">
    <location>
        <begin position="46"/>
        <end position="68"/>
    </location>
</feature>
<dbReference type="InterPro" id="IPR023408">
    <property type="entry name" value="MscS_beta-dom_sf"/>
</dbReference>
<dbReference type="InterPro" id="IPR010920">
    <property type="entry name" value="LSM_dom_sf"/>
</dbReference>
<dbReference type="Proteomes" id="UP000248706">
    <property type="component" value="Unassembled WGS sequence"/>
</dbReference>
<evidence type="ECO:0000256" key="4">
    <source>
        <dbReference type="ARBA" id="ARBA00022692"/>
    </source>
</evidence>
<name>A0A328VDJ2_9CHLR</name>
<dbReference type="SUPFAM" id="SSF82861">
    <property type="entry name" value="Mechanosensitive channel protein MscS (YggB), transmembrane region"/>
    <property type="match status" value="1"/>
</dbReference>
<proteinExistence type="inferred from homology"/>
<dbReference type="GO" id="GO:0008381">
    <property type="term" value="F:mechanosensitive monoatomic ion channel activity"/>
    <property type="evidence" value="ECO:0007669"/>
    <property type="project" value="InterPro"/>
</dbReference>
<feature type="transmembrane region" description="Helical" evidence="7">
    <location>
        <begin position="6"/>
        <end position="25"/>
    </location>
</feature>
<dbReference type="InterPro" id="IPR011066">
    <property type="entry name" value="MscS_channel_C_sf"/>
</dbReference>
<evidence type="ECO:0000256" key="6">
    <source>
        <dbReference type="ARBA" id="ARBA00023136"/>
    </source>
</evidence>
<evidence type="ECO:0000259" key="8">
    <source>
        <dbReference type="Pfam" id="PF00924"/>
    </source>
</evidence>
<dbReference type="SUPFAM" id="SSF82689">
    <property type="entry name" value="Mechanosensitive channel protein MscS (YggB), C-terminal domain"/>
    <property type="match status" value="1"/>
</dbReference>
<comment type="similarity">
    <text evidence="2">Belongs to the MscS (TC 1.A.23) family.</text>
</comment>
<evidence type="ECO:0000256" key="2">
    <source>
        <dbReference type="ARBA" id="ARBA00008017"/>
    </source>
</evidence>
<evidence type="ECO:0000256" key="5">
    <source>
        <dbReference type="ARBA" id="ARBA00022989"/>
    </source>
</evidence>
<dbReference type="PANTHER" id="PTHR30221">
    <property type="entry name" value="SMALL-CONDUCTANCE MECHANOSENSITIVE CHANNEL"/>
    <property type="match status" value="1"/>
</dbReference>
<dbReference type="EMBL" id="MCIF01000002">
    <property type="protein sequence ID" value="RAQ95756.1"/>
    <property type="molecule type" value="Genomic_DNA"/>
</dbReference>
<organism evidence="9 10">
    <name type="scientific">Thermogemmatispora tikiterensis</name>
    <dbReference type="NCBI Taxonomy" id="1825093"/>
    <lineage>
        <taxon>Bacteria</taxon>
        <taxon>Bacillati</taxon>
        <taxon>Chloroflexota</taxon>
        <taxon>Ktedonobacteria</taxon>
        <taxon>Thermogemmatisporales</taxon>
        <taxon>Thermogemmatisporaceae</taxon>
        <taxon>Thermogemmatispora</taxon>
    </lineage>
</organism>
<evidence type="ECO:0000313" key="10">
    <source>
        <dbReference type="Proteomes" id="UP000248706"/>
    </source>
</evidence>
<gene>
    <name evidence="9" type="ORF">A4R35_09435</name>
</gene>
<dbReference type="GO" id="GO:0005886">
    <property type="term" value="C:plasma membrane"/>
    <property type="evidence" value="ECO:0007669"/>
    <property type="project" value="UniProtKB-SubCell"/>
</dbReference>
<comment type="caution">
    <text evidence="9">The sequence shown here is derived from an EMBL/GenBank/DDBJ whole genome shotgun (WGS) entry which is preliminary data.</text>
</comment>
<dbReference type="InterPro" id="IPR006685">
    <property type="entry name" value="MscS_channel_2nd"/>
</dbReference>
<evidence type="ECO:0000256" key="7">
    <source>
        <dbReference type="SAM" id="Phobius"/>
    </source>
</evidence>
<evidence type="ECO:0000313" key="9">
    <source>
        <dbReference type="EMBL" id="RAQ95756.1"/>
    </source>
</evidence>
<dbReference type="Pfam" id="PF00924">
    <property type="entry name" value="MS_channel_2nd"/>
    <property type="match status" value="1"/>
</dbReference>
<feature type="transmembrane region" description="Helical" evidence="7">
    <location>
        <begin position="134"/>
        <end position="157"/>
    </location>
</feature>
<keyword evidence="5 7" id="KW-1133">Transmembrane helix</keyword>
<dbReference type="Gene3D" id="2.30.30.60">
    <property type="match status" value="1"/>
</dbReference>
<comment type="subcellular location">
    <subcellularLocation>
        <location evidence="1">Cell membrane</location>
        <topology evidence="1">Multi-pass membrane protein</topology>
    </subcellularLocation>
</comment>
<protein>
    <recommendedName>
        <fullName evidence="8">Mechanosensitive ion channel MscS domain-containing protein</fullName>
    </recommendedName>
</protein>
<accession>A0A328VDJ2</accession>
<keyword evidence="3" id="KW-1003">Cell membrane</keyword>
<dbReference type="SUPFAM" id="SSF50182">
    <property type="entry name" value="Sm-like ribonucleoproteins"/>
    <property type="match status" value="1"/>
</dbReference>
<dbReference type="InterPro" id="IPR045275">
    <property type="entry name" value="MscS_archaea/bacteria_type"/>
</dbReference>
<evidence type="ECO:0000256" key="3">
    <source>
        <dbReference type="ARBA" id="ARBA00022475"/>
    </source>
</evidence>
<feature type="transmembrane region" description="Helical" evidence="7">
    <location>
        <begin position="94"/>
        <end position="114"/>
    </location>
</feature>
<sequence>MGIQVQQLIYSILTLLITGAAGFFLRRLLVGRLRQTVLDDWLVETLGVMVILLLLALGIVVVISIWSISNLQQLWHNFAGNLAIEKLANYMGDVWTVILSAFILVLGIGVGRTVSKIIIRNLAENRIDINMRTLIGRMLSFVVLGIAIFWILALWHLSIETPLAILGTITVAFTFAIQDILKDLVAGFYILIERPFHIGDEISIEGGTAGILTGRVEDVQLRATKVRLVSGEEVTIPNTRIFSTTVINNTFYGERRVTLTITLPQEQYDREQTPARILGILREIEEIIPKPEPVVTISGYTREAVTLTVRFWIVHGQSGVIADALHALRNAFAEAELTVKESAGAI</sequence>
<dbReference type="PANTHER" id="PTHR30221:SF1">
    <property type="entry name" value="SMALL-CONDUCTANCE MECHANOSENSITIVE CHANNEL"/>
    <property type="match status" value="1"/>
</dbReference>
<dbReference type="Gene3D" id="3.30.70.100">
    <property type="match status" value="1"/>
</dbReference>
<feature type="domain" description="Mechanosensitive ion channel MscS" evidence="8">
    <location>
        <begin position="179"/>
        <end position="248"/>
    </location>
</feature>
<dbReference type="Gene3D" id="1.10.287.1260">
    <property type="match status" value="1"/>
</dbReference>